<evidence type="ECO:0000313" key="2">
    <source>
        <dbReference type="Proteomes" id="UP000094053"/>
    </source>
</evidence>
<name>A0A1E3RM25_MYCFV</name>
<keyword evidence="2" id="KW-1185">Reference proteome</keyword>
<comment type="caution">
    <text evidence="1">The sequence shown here is derived from an EMBL/GenBank/DDBJ whole genome shotgun (WGS) entry which is preliminary data.</text>
</comment>
<sequence length="185" mass="20457">MELLQHRARNDNEDPLAANAADQLRQQDSDLQGLAQSECVADQDARSEIQQGLRRRTESVVHTTEQPAMAHSDPTFACWTGATATDRFQPESRASKAGRVIRDQIAVSRVEAVGGVERAEEHCVLITDQGADTGHLDAHPVSLRVPNGADEPLFVADDEALAGGYFRHPIPIPVFMRQRRSRRTR</sequence>
<gene>
    <name evidence="1" type="ORF">BHQ18_09445</name>
</gene>
<dbReference type="Proteomes" id="UP000094053">
    <property type="component" value="Unassembled WGS sequence"/>
</dbReference>
<protein>
    <submittedName>
        <fullName evidence="1">Uncharacterized protein</fullName>
    </submittedName>
</protein>
<dbReference type="AlphaFoldDB" id="A0A1E3RM25"/>
<evidence type="ECO:0000313" key="1">
    <source>
        <dbReference type="EMBL" id="ODQ90919.1"/>
    </source>
</evidence>
<accession>A0A1E3RM25</accession>
<organism evidence="1 2">
    <name type="scientific">Mycolicibacterium flavescens</name>
    <name type="common">Mycobacterium flavescens</name>
    <dbReference type="NCBI Taxonomy" id="1776"/>
    <lineage>
        <taxon>Bacteria</taxon>
        <taxon>Bacillati</taxon>
        <taxon>Actinomycetota</taxon>
        <taxon>Actinomycetes</taxon>
        <taxon>Mycobacteriales</taxon>
        <taxon>Mycobacteriaceae</taxon>
        <taxon>Mycolicibacterium</taxon>
    </lineage>
</organism>
<reference evidence="2" key="1">
    <citation type="submission" date="2016-09" db="EMBL/GenBank/DDBJ databases">
        <authorList>
            <person name="Greninger A.L."/>
            <person name="Jerome K.R."/>
            <person name="Mcnair B."/>
            <person name="Wallis C."/>
            <person name="Fang F."/>
        </authorList>
    </citation>
    <scope>NUCLEOTIDE SEQUENCE [LARGE SCALE GENOMIC DNA]</scope>
    <source>
        <strain evidence="2">M6</strain>
    </source>
</reference>
<dbReference type="EMBL" id="MIHA01000005">
    <property type="protein sequence ID" value="ODQ90919.1"/>
    <property type="molecule type" value="Genomic_DNA"/>
</dbReference>
<proteinExistence type="predicted"/>